<organism evidence="1 2">
    <name type="scientific">Cupriavidus pampae</name>
    <dbReference type="NCBI Taxonomy" id="659251"/>
    <lineage>
        <taxon>Bacteria</taxon>
        <taxon>Pseudomonadati</taxon>
        <taxon>Pseudomonadota</taxon>
        <taxon>Betaproteobacteria</taxon>
        <taxon>Burkholderiales</taxon>
        <taxon>Burkholderiaceae</taxon>
        <taxon>Cupriavidus</taxon>
    </lineage>
</organism>
<gene>
    <name evidence="1" type="ORF">LMG32289_05425</name>
</gene>
<protein>
    <submittedName>
        <fullName evidence="1">Uncharacterized protein</fullName>
    </submittedName>
</protein>
<proteinExistence type="predicted"/>
<dbReference type="Proteomes" id="UP000706525">
    <property type="component" value="Unassembled WGS sequence"/>
</dbReference>
<name>A0ABN7ZHW4_9BURK</name>
<dbReference type="RefSeq" id="WP_223994021.1">
    <property type="nucleotide sequence ID" value="NZ_CAJZAG010000012.1"/>
</dbReference>
<comment type="caution">
    <text evidence="1">The sequence shown here is derived from an EMBL/GenBank/DDBJ whole genome shotgun (WGS) entry which is preliminary data.</text>
</comment>
<accession>A0ABN7ZHW4</accession>
<sequence length="353" mass="39236">MTLSISVTPIPYPHDGPQTIGDPQLFPLSINSHGTVAGVLNSVTKTGDRYHYGYWAYKNGQTRFIDPPVVLPNGGHTWPIRILNNQDVMVGAKAVQWGGAKIFTFDLKNDAISEAATPTGTHQFGGYSIYDDGSIEANVDVSTTYALRAYMVVGTQFTPETIEGFQFLLLNRTSQSGRSVSYSAYPNGAPPHSDSITLLRRDRTFVEDLGTLIVVDVNDDFDIAFIDRNRPQYNGIIPASSFRIDGMRFDIPQPIFPNKVANGRESRVSPTKFVVGSYVDVNISPPAPTEEGFFLWHQGHFIDLMQLPDFQTLRPTYSSVTPVNELSQFAFACRDYTKSTDATMHAYICRVWL</sequence>
<evidence type="ECO:0000313" key="2">
    <source>
        <dbReference type="Proteomes" id="UP000706525"/>
    </source>
</evidence>
<dbReference type="EMBL" id="CAJZAG010000012">
    <property type="protein sequence ID" value="CAG9183802.1"/>
    <property type="molecule type" value="Genomic_DNA"/>
</dbReference>
<reference evidence="1 2" key="1">
    <citation type="submission" date="2021-08" db="EMBL/GenBank/DDBJ databases">
        <authorList>
            <person name="Peeters C."/>
        </authorList>
    </citation>
    <scope>NUCLEOTIDE SEQUENCE [LARGE SCALE GENOMIC DNA]</scope>
    <source>
        <strain evidence="1 2">LMG 32289</strain>
    </source>
</reference>
<evidence type="ECO:0000313" key="1">
    <source>
        <dbReference type="EMBL" id="CAG9183802.1"/>
    </source>
</evidence>
<keyword evidence="2" id="KW-1185">Reference proteome</keyword>